<dbReference type="Pfam" id="PF01135">
    <property type="entry name" value="PCMT"/>
    <property type="match status" value="1"/>
</dbReference>
<keyword evidence="7" id="KW-0808">Transferase</keyword>
<evidence type="ECO:0000256" key="6">
    <source>
        <dbReference type="ARBA" id="ARBA00022603"/>
    </source>
</evidence>
<accession>A0A100YAW0</accession>
<keyword evidence="8" id="KW-0949">S-adenosyl-L-methionine</keyword>
<comment type="caution">
    <text evidence="12">The sequence shown here is derived from an EMBL/GenBank/DDBJ whole genome shotgun (WGS) entry which is preliminary data.</text>
</comment>
<comment type="subcellular location">
    <subcellularLocation>
        <location evidence="1">Cytoplasm</location>
    </subcellularLocation>
</comment>
<evidence type="ECO:0000313" key="13">
    <source>
        <dbReference type="Proteomes" id="UP000054011"/>
    </source>
</evidence>
<evidence type="ECO:0000256" key="3">
    <source>
        <dbReference type="ARBA" id="ARBA00011890"/>
    </source>
</evidence>
<dbReference type="GO" id="GO:0004719">
    <property type="term" value="F:protein-L-isoaspartate (D-aspartate) O-methyltransferase activity"/>
    <property type="evidence" value="ECO:0007669"/>
    <property type="project" value="UniProtKB-EC"/>
</dbReference>
<dbReference type="GO" id="GO:0005737">
    <property type="term" value="C:cytoplasm"/>
    <property type="evidence" value="ECO:0007669"/>
    <property type="project" value="UniProtKB-SubCell"/>
</dbReference>
<evidence type="ECO:0000256" key="9">
    <source>
        <dbReference type="ARBA" id="ARBA00030757"/>
    </source>
</evidence>
<keyword evidence="13" id="KW-1185">Reference proteome</keyword>
<dbReference type="EMBL" id="LNSV01000001">
    <property type="protein sequence ID" value="KUH40753.1"/>
    <property type="molecule type" value="Genomic_DNA"/>
</dbReference>
<protein>
    <recommendedName>
        <fullName evidence="4">Protein-L-isoaspartate O-methyltransferase</fullName>
        <ecNumber evidence="3">2.1.1.77</ecNumber>
    </recommendedName>
    <alternativeName>
        <fullName evidence="11">L-isoaspartyl protein carboxyl methyltransferase</fullName>
    </alternativeName>
    <alternativeName>
        <fullName evidence="9">Protein L-isoaspartyl methyltransferase</fullName>
    </alternativeName>
    <alternativeName>
        <fullName evidence="10">Protein-beta-aspartate methyltransferase</fullName>
    </alternativeName>
</protein>
<evidence type="ECO:0000256" key="4">
    <source>
        <dbReference type="ARBA" id="ARBA00013346"/>
    </source>
</evidence>
<dbReference type="SUPFAM" id="SSF53335">
    <property type="entry name" value="S-adenosyl-L-methionine-dependent methyltransferases"/>
    <property type="match status" value="1"/>
</dbReference>
<gene>
    <name evidence="12" type="ORF">ATE80_00800</name>
</gene>
<comment type="similarity">
    <text evidence="2">Belongs to the methyltransferase superfamily. L-isoaspartyl/D-aspartyl protein methyltransferase family.</text>
</comment>
<keyword evidence="6" id="KW-0489">Methyltransferase</keyword>
<dbReference type="GO" id="GO:0032259">
    <property type="term" value="P:methylation"/>
    <property type="evidence" value="ECO:0007669"/>
    <property type="project" value="UniProtKB-KW"/>
</dbReference>
<dbReference type="InterPro" id="IPR000682">
    <property type="entry name" value="PCMT"/>
</dbReference>
<dbReference type="RefSeq" id="WP_058940102.1">
    <property type="nucleotide sequence ID" value="NZ_LNSV01000001.1"/>
</dbReference>
<dbReference type="CDD" id="cd02440">
    <property type="entry name" value="AdoMet_MTases"/>
    <property type="match status" value="1"/>
</dbReference>
<dbReference type="EC" id="2.1.1.77" evidence="3"/>
<evidence type="ECO:0000256" key="11">
    <source>
        <dbReference type="ARBA" id="ARBA00031350"/>
    </source>
</evidence>
<evidence type="ECO:0000256" key="10">
    <source>
        <dbReference type="ARBA" id="ARBA00031323"/>
    </source>
</evidence>
<dbReference type="PANTHER" id="PTHR11579">
    <property type="entry name" value="PROTEIN-L-ISOASPARTATE O-METHYLTRANSFERASE"/>
    <property type="match status" value="1"/>
</dbReference>
<dbReference type="AlphaFoldDB" id="A0A100YAW0"/>
<dbReference type="Proteomes" id="UP000054011">
    <property type="component" value="Unassembled WGS sequence"/>
</dbReference>
<dbReference type="Gene3D" id="3.40.50.150">
    <property type="entry name" value="Vaccinia Virus protein VP39"/>
    <property type="match status" value="1"/>
</dbReference>
<evidence type="ECO:0000256" key="5">
    <source>
        <dbReference type="ARBA" id="ARBA00022490"/>
    </source>
</evidence>
<keyword evidence="5" id="KW-0963">Cytoplasm</keyword>
<dbReference type="InterPro" id="IPR029063">
    <property type="entry name" value="SAM-dependent_MTases_sf"/>
</dbReference>
<dbReference type="STRING" id="936756.ATE80_00800"/>
<reference evidence="12 13" key="1">
    <citation type="submission" date="2015-11" db="EMBL/GenBank/DDBJ databases">
        <title>Genome-wide analysis reveals the secondary metabolome in Streptomyces kanasensis ZX01.</title>
        <authorList>
            <person name="Zhang G."/>
            <person name="Han L."/>
            <person name="Feng J."/>
            <person name="Zhang X."/>
        </authorList>
    </citation>
    <scope>NUCLEOTIDE SEQUENCE [LARGE SCALE GENOMIC DNA]</scope>
    <source>
        <strain evidence="12 13">ZX01</strain>
    </source>
</reference>
<sequence>MSVEEHARRQAAAMERNGCWPGHSPWVRSAMTALPRHVFTPDTVWTWDGHAWEPLTRSVDEKRWAAAVYQGPFDATVTQLEGGLPSSSLSCPSVVADMLDSLRLDPGHRVLELGTGTGWNAALLAHRAGPGVVTSVEVDLHLAAEAERRLAAAGLVVAVHVGDGAAGWLQGSPFDRVIATYAVEEVPWAWVEQTRPGGRIVTPWGRLGHVALTVADDGASAEGWVQGLGMFMPARGVEQGLELHRVRERHPCGPKDAVFGRAAAGLADASLLFALRVLLPDVRVSTDRGAAAATAWLHDAHSSWACLTDHPDGRTTVERGGPRHLHEEIAGAWEQWEQAGRPSLYDFGMTRTEHEQWIWSEVDGVRRRWEPTLAPRPVPGAAA</sequence>
<dbReference type="PANTHER" id="PTHR11579:SF0">
    <property type="entry name" value="PROTEIN-L-ISOASPARTATE(D-ASPARTATE) O-METHYLTRANSFERASE"/>
    <property type="match status" value="1"/>
</dbReference>
<organism evidence="12 13">
    <name type="scientific">Streptomyces kanasensis</name>
    <dbReference type="NCBI Taxonomy" id="936756"/>
    <lineage>
        <taxon>Bacteria</taxon>
        <taxon>Bacillati</taxon>
        <taxon>Actinomycetota</taxon>
        <taxon>Actinomycetes</taxon>
        <taxon>Kitasatosporales</taxon>
        <taxon>Streptomycetaceae</taxon>
        <taxon>Streptomyces</taxon>
    </lineage>
</organism>
<evidence type="ECO:0000256" key="1">
    <source>
        <dbReference type="ARBA" id="ARBA00004496"/>
    </source>
</evidence>
<evidence type="ECO:0000313" key="12">
    <source>
        <dbReference type="EMBL" id="KUH40753.1"/>
    </source>
</evidence>
<name>A0A100YAW0_9ACTN</name>
<proteinExistence type="inferred from homology"/>
<evidence type="ECO:0000256" key="2">
    <source>
        <dbReference type="ARBA" id="ARBA00005369"/>
    </source>
</evidence>
<evidence type="ECO:0000256" key="8">
    <source>
        <dbReference type="ARBA" id="ARBA00022691"/>
    </source>
</evidence>
<evidence type="ECO:0000256" key="7">
    <source>
        <dbReference type="ARBA" id="ARBA00022679"/>
    </source>
</evidence>